<dbReference type="GO" id="GO:0071949">
    <property type="term" value="F:FAD binding"/>
    <property type="evidence" value="ECO:0007669"/>
    <property type="project" value="InterPro"/>
</dbReference>
<dbReference type="InterPro" id="IPR036188">
    <property type="entry name" value="FAD/NAD-bd_sf"/>
</dbReference>
<evidence type="ECO:0000259" key="2">
    <source>
        <dbReference type="Pfam" id="PF21688"/>
    </source>
</evidence>
<gene>
    <name evidence="3" type="ORF">GJR95_06520</name>
</gene>
<feature type="domain" description="FAD-dependent protein C-terminal" evidence="2">
    <location>
        <begin position="272"/>
        <end position="477"/>
    </location>
</feature>
<dbReference type="Pfam" id="PF21688">
    <property type="entry name" value="FAD-depend_C"/>
    <property type="match status" value="1"/>
</dbReference>
<dbReference type="PANTHER" id="PTHR42842">
    <property type="entry name" value="FAD/NAD(P)-BINDING OXIDOREDUCTASE"/>
    <property type="match status" value="1"/>
</dbReference>
<sequence>MIHQLSVTMSPEHAYDDAAFRGHVFQLLGLSADSPAVVRKRRQSIDARGRQIRVHIDTEVFVNETPPPLIQYKKPQTSVSDSASAPHAIVVGAGPAGLFAALRLIELGVKPIVLERGSDVRSRRRDLAAINKDHIVNPESNYCFGEGGAGTYSDGKLYTRSTKRGDVRRILEIFVAHGATDEILVDAHPHIGTNKLPSVVADLRQSILDAGGEVRFNTRVTDLILENNELKGVVTATGDELTGIGVILATGHSARDIFYLLQARKILIEAKPFAMGVRIEHQQSLIDQFQYHRPNRGDYLPAASYSLVTQTRFNGVERGVFSFCMCPGGFIVPAATAPGELVVNGMSPSRRDSKYANSGLVVAITDHDLKPYADEGPLAGLALQQDLERWACRMGGKSNGQPSQTAPAQRVADFVDGRVSSELLPTSYQPGLASVDMAEVLPDHIVQPLREGLRDFGQKMRGYLSNDGQVIGVESRTSSPVRIPRDRDTCEHVQVRRLFPCGEGAGYAGGIVSAAMDGERCAEQLVSLYK</sequence>
<dbReference type="Proteomes" id="UP000464577">
    <property type="component" value="Chromosome"/>
</dbReference>
<evidence type="ECO:0000259" key="1">
    <source>
        <dbReference type="Pfam" id="PF01494"/>
    </source>
</evidence>
<dbReference type="EMBL" id="CP045997">
    <property type="protein sequence ID" value="QHV94686.1"/>
    <property type="molecule type" value="Genomic_DNA"/>
</dbReference>
<dbReference type="InterPro" id="IPR028348">
    <property type="entry name" value="FAD-binding_protein"/>
</dbReference>
<dbReference type="InterPro" id="IPR002938">
    <property type="entry name" value="FAD-bd"/>
</dbReference>
<dbReference type="PANTHER" id="PTHR42842:SF3">
    <property type="entry name" value="FAD_NAD(P)-BINDING OXIDOREDUCTASE FAMILY PROTEIN"/>
    <property type="match status" value="1"/>
</dbReference>
<dbReference type="KEGG" id="senf:GJR95_06520"/>
<dbReference type="InterPro" id="IPR049516">
    <property type="entry name" value="FAD-depend_C"/>
</dbReference>
<dbReference type="SUPFAM" id="SSF51905">
    <property type="entry name" value="FAD/NAD(P)-binding domain"/>
    <property type="match status" value="1"/>
</dbReference>
<reference evidence="3 4" key="1">
    <citation type="submission" date="2019-11" db="EMBL/GenBank/DDBJ databases">
        <title>Spirosoma endbachense sp. nov., isolated from a natural salt meadow.</title>
        <authorList>
            <person name="Rojas J."/>
            <person name="Ambika Manirajan B."/>
            <person name="Ratering S."/>
            <person name="Suarez C."/>
            <person name="Geissler-Plaum R."/>
            <person name="Schnell S."/>
        </authorList>
    </citation>
    <scope>NUCLEOTIDE SEQUENCE [LARGE SCALE GENOMIC DNA]</scope>
    <source>
        <strain evidence="3 4">I-24</strain>
    </source>
</reference>
<dbReference type="AlphaFoldDB" id="A0A6P1VTI1"/>
<organism evidence="3 4">
    <name type="scientific">Spirosoma endbachense</name>
    <dbReference type="NCBI Taxonomy" id="2666025"/>
    <lineage>
        <taxon>Bacteria</taxon>
        <taxon>Pseudomonadati</taxon>
        <taxon>Bacteroidota</taxon>
        <taxon>Cytophagia</taxon>
        <taxon>Cytophagales</taxon>
        <taxon>Cytophagaceae</taxon>
        <taxon>Spirosoma</taxon>
    </lineage>
</organism>
<dbReference type="RefSeq" id="WP_162385104.1">
    <property type="nucleotide sequence ID" value="NZ_CP045997.1"/>
</dbReference>
<dbReference type="Pfam" id="PF01494">
    <property type="entry name" value="FAD_binding_3"/>
    <property type="match status" value="1"/>
</dbReference>
<accession>A0A6P1VTI1</accession>
<dbReference type="Gene3D" id="3.50.50.60">
    <property type="entry name" value="FAD/NAD(P)-binding domain"/>
    <property type="match status" value="2"/>
</dbReference>
<dbReference type="PIRSF" id="PIRSF038984">
    <property type="entry name" value="FAD_binding_protein"/>
    <property type="match status" value="1"/>
</dbReference>
<name>A0A6P1VTI1_9BACT</name>
<evidence type="ECO:0000313" key="3">
    <source>
        <dbReference type="EMBL" id="QHV94686.1"/>
    </source>
</evidence>
<dbReference type="PRINTS" id="PR00411">
    <property type="entry name" value="PNDRDTASEI"/>
</dbReference>
<proteinExistence type="predicted"/>
<evidence type="ECO:0000313" key="4">
    <source>
        <dbReference type="Proteomes" id="UP000464577"/>
    </source>
</evidence>
<feature type="domain" description="FAD-binding" evidence="1">
    <location>
        <begin position="88"/>
        <end position="120"/>
    </location>
</feature>
<protein>
    <submittedName>
        <fullName evidence="3">FAD-binding protein</fullName>
    </submittedName>
</protein>
<keyword evidence="4" id="KW-1185">Reference proteome</keyword>